<dbReference type="GO" id="GO:0003824">
    <property type="term" value="F:catalytic activity"/>
    <property type="evidence" value="ECO:0007669"/>
    <property type="project" value="InterPro"/>
</dbReference>
<evidence type="ECO:0000313" key="1">
    <source>
        <dbReference type="EMBL" id="SVB62713.1"/>
    </source>
</evidence>
<dbReference type="InterPro" id="IPR040442">
    <property type="entry name" value="Pyrv_kinase-like_dom_sf"/>
</dbReference>
<organism evidence="1">
    <name type="scientific">marine metagenome</name>
    <dbReference type="NCBI Taxonomy" id="408172"/>
    <lineage>
        <taxon>unclassified sequences</taxon>
        <taxon>metagenomes</taxon>
        <taxon>ecological metagenomes</taxon>
    </lineage>
</organism>
<dbReference type="AlphaFoldDB" id="A0A382FKH3"/>
<feature type="non-terminal residue" evidence="1">
    <location>
        <position position="47"/>
    </location>
</feature>
<proteinExistence type="predicted"/>
<dbReference type="SUPFAM" id="SSF51621">
    <property type="entry name" value="Phosphoenolpyruvate/pyruvate domain"/>
    <property type="match status" value="1"/>
</dbReference>
<sequence length="47" mass="5167">MIEDLYGAKHLRGLSEGKILSADAMVDKIHAATDARRDPNTVILTRC</sequence>
<dbReference type="InterPro" id="IPR015813">
    <property type="entry name" value="Pyrv/PenolPyrv_kinase-like_dom"/>
</dbReference>
<reference evidence="1" key="1">
    <citation type="submission" date="2018-05" db="EMBL/GenBank/DDBJ databases">
        <authorList>
            <person name="Lanie J.A."/>
            <person name="Ng W.-L."/>
            <person name="Kazmierczak K.M."/>
            <person name="Andrzejewski T.M."/>
            <person name="Davidsen T.M."/>
            <person name="Wayne K.J."/>
            <person name="Tettelin H."/>
            <person name="Glass J.I."/>
            <person name="Rusch D."/>
            <person name="Podicherti R."/>
            <person name="Tsui H.-C.T."/>
            <person name="Winkler M.E."/>
        </authorList>
    </citation>
    <scope>NUCLEOTIDE SEQUENCE</scope>
</reference>
<name>A0A382FKH3_9ZZZZ</name>
<dbReference type="Gene3D" id="3.20.20.60">
    <property type="entry name" value="Phosphoenolpyruvate-binding domains"/>
    <property type="match status" value="1"/>
</dbReference>
<protein>
    <submittedName>
        <fullName evidence="1">Uncharacterized protein</fullName>
    </submittedName>
</protein>
<gene>
    <name evidence="1" type="ORF">METZ01_LOCUS215567</name>
</gene>
<dbReference type="EMBL" id="UINC01050121">
    <property type="protein sequence ID" value="SVB62713.1"/>
    <property type="molecule type" value="Genomic_DNA"/>
</dbReference>
<accession>A0A382FKH3</accession>